<evidence type="ECO:0000256" key="1">
    <source>
        <dbReference type="ARBA" id="ARBA00004123"/>
    </source>
</evidence>
<evidence type="ECO:0000313" key="4">
    <source>
        <dbReference type="EMBL" id="GAV47983.1"/>
    </source>
</evidence>
<reference evidence="4 5" key="1">
    <citation type="submission" date="2016-08" db="EMBL/GenBank/DDBJ databases">
        <title>Draft genome sequence of allopolyploid Zygosaccharomyces rouxii.</title>
        <authorList>
            <person name="Watanabe J."/>
            <person name="Uehara K."/>
            <person name="Mogi Y."/>
            <person name="Tsukioka Y."/>
        </authorList>
    </citation>
    <scope>NUCLEOTIDE SEQUENCE [LARGE SCALE GENOMIC DNA]</scope>
    <source>
        <strain evidence="4 5">NBRC 110957</strain>
    </source>
</reference>
<organism evidence="4 5">
    <name type="scientific">Zygosaccharomyces rouxii</name>
    <dbReference type="NCBI Taxonomy" id="4956"/>
    <lineage>
        <taxon>Eukaryota</taxon>
        <taxon>Fungi</taxon>
        <taxon>Dikarya</taxon>
        <taxon>Ascomycota</taxon>
        <taxon>Saccharomycotina</taxon>
        <taxon>Saccharomycetes</taxon>
        <taxon>Saccharomycetales</taxon>
        <taxon>Saccharomycetaceae</taxon>
        <taxon>Zygosaccharomyces</taxon>
    </lineage>
</organism>
<dbReference type="GO" id="GO:0005634">
    <property type="term" value="C:nucleus"/>
    <property type="evidence" value="ECO:0007669"/>
    <property type="project" value="UniProtKB-SubCell"/>
</dbReference>
<comment type="caution">
    <text evidence="4">The sequence shown here is derived from an EMBL/GenBank/DDBJ whole genome shotgun (WGS) entry which is preliminary data.</text>
</comment>
<dbReference type="CDD" id="cd22965">
    <property type="entry name" value="DD_DPY30_SDC1"/>
    <property type="match status" value="1"/>
</dbReference>
<dbReference type="AlphaFoldDB" id="A0A1Q2ZXI6"/>
<evidence type="ECO:0000313" key="5">
    <source>
        <dbReference type="Proteomes" id="UP000187013"/>
    </source>
</evidence>
<accession>A0A1Q2ZXI6</accession>
<dbReference type="InterPro" id="IPR049629">
    <property type="entry name" value="DPY30_SDC1_DD"/>
</dbReference>
<comment type="subcellular location">
    <subcellularLocation>
        <location evidence="1">Nucleus</location>
    </subcellularLocation>
</comment>
<proteinExistence type="inferred from homology"/>
<protein>
    <submittedName>
        <fullName evidence="4">Uncharacterized protein</fullName>
    </submittedName>
</protein>
<gene>
    <name evidence="4" type="ORF">ZYGR_0I02790</name>
</gene>
<dbReference type="EMBL" id="BDGX01000009">
    <property type="protein sequence ID" value="GAV47983.1"/>
    <property type="molecule type" value="Genomic_DNA"/>
</dbReference>
<keyword evidence="3" id="KW-0539">Nucleus</keyword>
<evidence type="ECO:0000256" key="2">
    <source>
        <dbReference type="ARBA" id="ARBA00010849"/>
    </source>
</evidence>
<evidence type="ECO:0000256" key="3">
    <source>
        <dbReference type="ARBA" id="ARBA00023242"/>
    </source>
</evidence>
<sequence>MFVYVGYKLKFPQPLNKNAYQCLKRRTMNDQESGTPRSQEDLNKFINLSETVGGFPTRKYLNEKVTPTLLEGMRMIAVRKPEDPLKVLGQFLIDHSDEKTKVADDASK</sequence>
<dbReference type="Proteomes" id="UP000187013">
    <property type="component" value="Unassembled WGS sequence"/>
</dbReference>
<name>A0A1Q2ZXI6_ZYGRO</name>
<dbReference type="eggNOG" id="KOG4109">
    <property type="taxonomic scope" value="Eukaryota"/>
</dbReference>
<dbReference type="InterPro" id="IPR007858">
    <property type="entry name" value="Dpy-30_motif"/>
</dbReference>
<dbReference type="OrthoDB" id="417678at2759"/>
<dbReference type="Pfam" id="PF05186">
    <property type="entry name" value="Dpy-30"/>
    <property type="match status" value="1"/>
</dbReference>
<comment type="similarity">
    <text evidence="2">Belongs to the dpy-30 family.</text>
</comment>
<dbReference type="Gene3D" id="1.20.890.10">
    <property type="entry name" value="cAMP-dependent protein kinase regulatory subunit, dimerization-anchoring domain"/>
    <property type="match status" value="1"/>
</dbReference>